<dbReference type="EMBL" id="JH992993">
    <property type="protein sequence ID" value="EKX46640.1"/>
    <property type="molecule type" value="Genomic_DNA"/>
</dbReference>
<dbReference type="GO" id="GO:1990404">
    <property type="term" value="F:NAD+-protein mono-ADP-ribosyltransferase activity"/>
    <property type="evidence" value="ECO:0007669"/>
    <property type="project" value="TreeGrafter"/>
</dbReference>
<keyword evidence="1" id="KW-0328">Glycosyltransferase</keyword>
<keyword evidence="1" id="KW-0520">NAD</keyword>
<dbReference type="KEGG" id="gtt:GUITHDRAFT_152279"/>
<dbReference type="PANTHER" id="PTHR45740:SF2">
    <property type="entry name" value="POLY [ADP-RIBOSE] POLYMERASE"/>
    <property type="match status" value="1"/>
</dbReference>
<reference evidence="3 5" key="1">
    <citation type="journal article" date="2012" name="Nature">
        <title>Algal genomes reveal evolutionary mosaicism and the fate of nucleomorphs.</title>
        <authorList>
            <consortium name="DOE Joint Genome Institute"/>
            <person name="Curtis B.A."/>
            <person name="Tanifuji G."/>
            <person name="Burki F."/>
            <person name="Gruber A."/>
            <person name="Irimia M."/>
            <person name="Maruyama S."/>
            <person name="Arias M.C."/>
            <person name="Ball S.G."/>
            <person name="Gile G.H."/>
            <person name="Hirakawa Y."/>
            <person name="Hopkins J.F."/>
            <person name="Kuo A."/>
            <person name="Rensing S.A."/>
            <person name="Schmutz J."/>
            <person name="Symeonidi A."/>
            <person name="Elias M."/>
            <person name="Eveleigh R.J."/>
            <person name="Herman E.K."/>
            <person name="Klute M.J."/>
            <person name="Nakayama T."/>
            <person name="Obornik M."/>
            <person name="Reyes-Prieto A."/>
            <person name="Armbrust E.V."/>
            <person name="Aves S.J."/>
            <person name="Beiko R.G."/>
            <person name="Coutinho P."/>
            <person name="Dacks J.B."/>
            <person name="Durnford D.G."/>
            <person name="Fast N.M."/>
            <person name="Green B.R."/>
            <person name="Grisdale C.J."/>
            <person name="Hempel F."/>
            <person name="Henrissat B."/>
            <person name="Hoppner M.P."/>
            <person name="Ishida K."/>
            <person name="Kim E."/>
            <person name="Koreny L."/>
            <person name="Kroth P.G."/>
            <person name="Liu Y."/>
            <person name="Malik S.B."/>
            <person name="Maier U.G."/>
            <person name="McRose D."/>
            <person name="Mock T."/>
            <person name="Neilson J.A."/>
            <person name="Onodera N.T."/>
            <person name="Poole A.M."/>
            <person name="Pritham E.J."/>
            <person name="Richards T.A."/>
            <person name="Rocap G."/>
            <person name="Roy S.W."/>
            <person name="Sarai C."/>
            <person name="Schaack S."/>
            <person name="Shirato S."/>
            <person name="Slamovits C.H."/>
            <person name="Spencer D.F."/>
            <person name="Suzuki S."/>
            <person name="Worden A.Z."/>
            <person name="Zauner S."/>
            <person name="Barry K."/>
            <person name="Bell C."/>
            <person name="Bharti A.K."/>
            <person name="Crow J.A."/>
            <person name="Grimwood J."/>
            <person name="Kramer R."/>
            <person name="Lindquist E."/>
            <person name="Lucas S."/>
            <person name="Salamov A."/>
            <person name="McFadden G.I."/>
            <person name="Lane C.E."/>
            <person name="Keeling P.J."/>
            <person name="Gray M.W."/>
            <person name="Grigoriev I.V."/>
            <person name="Archibald J.M."/>
        </authorList>
    </citation>
    <scope>NUCLEOTIDE SEQUENCE</scope>
    <source>
        <strain evidence="3 5">CCMP2712</strain>
    </source>
</reference>
<dbReference type="GO" id="GO:0003950">
    <property type="term" value="F:NAD+ poly-ADP-ribosyltransferase activity"/>
    <property type="evidence" value="ECO:0007669"/>
    <property type="project" value="UniProtKB-UniRule"/>
</dbReference>
<dbReference type="eggNOG" id="KOG4177">
    <property type="taxonomic scope" value="Eukaryota"/>
</dbReference>
<dbReference type="Gene3D" id="3.90.228.10">
    <property type="match status" value="1"/>
</dbReference>
<reference evidence="5" key="2">
    <citation type="submission" date="2012-11" db="EMBL/GenBank/DDBJ databases">
        <authorList>
            <person name="Kuo A."/>
            <person name="Curtis B.A."/>
            <person name="Tanifuji G."/>
            <person name="Burki F."/>
            <person name="Gruber A."/>
            <person name="Irimia M."/>
            <person name="Maruyama S."/>
            <person name="Arias M.C."/>
            <person name="Ball S.G."/>
            <person name="Gile G.H."/>
            <person name="Hirakawa Y."/>
            <person name="Hopkins J.F."/>
            <person name="Rensing S.A."/>
            <person name="Schmutz J."/>
            <person name="Symeonidi A."/>
            <person name="Elias M."/>
            <person name="Eveleigh R.J."/>
            <person name="Herman E.K."/>
            <person name="Klute M.J."/>
            <person name="Nakayama T."/>
            <person name="Obornik M."/>
            <person name="Reyes-Prieto A."/>
            <person name="Armbrust E.V."/>
            <person name="Aves S.J."/>
            <person name="Beiko R.G."/>
            <person name="Coutinho P."/>
            <person name="Dacks J.B."/>
            <person name="Durnford D.G."/>
            <person name="Fast N.M."/>
            <person name="Green B.R."/>
            <person name="Grisdale C."/>
            <person name="Hempe F."/>
            <person name="Henrissat B."/>
            <person name="Hoppner M.P."/>
            <person name="Ishida K.-I."/>
            <person name="Kim E."/>
            <person name="Koreny L."/>
            <person name="Kroth P.G."/>
            <person name="Liu Y."/>
            <person name="Malik S.-B."/>
            <person name="Maier U.G."/>
            <person name="McRose D."/>
            <person name="Mock T."/>
            <person name="Neilson J.A."/>
            <person name="Onodera N.T."/>
            <person name="Poole A.M."/>
            <person name="Pritham E.J."/>
            <person name="Richards T.A."/>
            <person name="Rocap G."/>
            <person name="Roy S.W."/>
            <person name="Sarai C."/>
            <person name="Schaack S."/>
            <person name="Shirato S."/>
            <person name="Slamovits C.H."/>
            <person name="Spencer D.F."/>
            <person name="Suzuki S."/>
            <person name="Worden A.Z."/>
            <person name="Zauner S."/>
            <person name="Barry K."/>
            <person name="Bell C."/>
            <person name="Bharti A.K."/>
            <person name="Crow J.A."/>
            <person name="Grimwood J."/>
            <person name="Kramer R."/>
            <person name="Lindquist E."/>
            <person name="Lucas S."/>
            <person name="Salamov A."/>
            <person name="McFadden G.I."/>
            <person name="Lane C.E."/>
            <person name="Keeling P.J."/>
            <person name="Gray M.W."/>
            <person name="Grigoriev I.V."/>
            <person name="Archibald J.M."/>
        </authorList>
    </citation>
    <scope>NUCLEOTIDE SEQUENCE</scope>
    <source>
        <strain evidence="5">CCMP2712</strain>
    </source>
</reference>
<dbReference type="HOGENOM" id="CLU_014825_3_0_1"/>
<dbReference type="AlphaFoldDB" id="L1JEV6"/>
<accession>L1JEV6</accession>
<dbReference type="GeneID" id="17303331"/>
<dbReference type="RefSeq" id="XP_005833620.1">
    <property type="nucleotide sequence ID" value="XM_005833563.1"/>
</dbReference>
<evidence type="ECO:0000259" key="2">
    <source>
        <dbReference type="PROSITE" id="PS51059"/>
    </source>
</evidence>
<protein>
    <recommendedName>
        <fullName evidence="1">Poly [ADP-ribose] polymerase</fullName>
        <shortName evidence="1">PARP</shortName>
        <ecNumber evidence="1">2.4.2.-</ecNumber>
    </recommendedName>
</protein>
<dbReference type="Pfam" id="PF00644">
    <property type="entry name" value="PARP"/>
    <property type="match status" value="1"/>
</dbReference>
<organism evidence="3">
    <name type="scientific">Guillardia theta (strain CCMP2712)</name>
    <name type="common">Cryptophyte</name>
    <dbReference type="NCBI Taxonomy" id="905079"/>
    <lineage>
        <taxon>Eukaryota</taxon>
        <taxon>Cryptophyceae</taxon>
        <taxon>Pyrenomonadales</taxon>
        <taxon>Geminigeraceae</taxon>
        <taxon>Guillardia</taxon>
    </lineage>
</organism>
<proteinExistence type="predicted"/>
<keyword evidence="1" id="KW-0808">Transferase</keyword>
<dbReference type="PaxDb" id="55529-EKX46640"/>
<dbReference type="Proteomes" id="UP000011087">
    <property type="component" value="Unassembled WGS sequence"/>
</dbReference>
<dbReference type="PANTHER" id="PTHR45740">
    <property type="entry name" value="POLY [ADP-RIBOSE] POLYMERASE"/>
    <property type="match status" value="1"/>
</dbReference>
<name>L1JEV6_GUITC</name>
<dbReference type="STRING" id="905079.L1JEV6"/>
<dbReference type="EC" id="2.4.2.-" evidence="1"/>
<dbReference type="InterPro" id="IPR051712">
    <property type="entry name" value="ARTD-AVP"/>
</dbReference>
<keyword evidence="5" id="KW-1185">Reference proteome</keyword>
<dbReference type="SUPFAM" id="SSF56399">
    <property type="entry name" value="ADP-ribosylation"/>
    <property type="match status" value="1"/>
</dbReference>
<evidence type="ECO:0000313" key="4">
    <source>
        <dbReference type="EnsemblProtists" id="EKX46640"/>
    </source>
</evidence>
<gene>
    <name evidence="3" type="ORF">GUITHDRAFT_152279</name>
</gene>
<feature type="domain" description="PARP catalytic" evidence="2">
    <location>
        <begin position="1"/>
        <end position="162"/>
    </location>
</feature>
<evidence type="ECO:0000256" key="1">
    <source>
        <dbReference type="RuleBase" id="RU362114"/>
    </source>
</evidence>
<dbReference type="OMA" id="MEDVNLW"/>
<reference evidence="4" key="3">
    <citation type="submission" date="2015-06" db="UniProtKB">
        <authorList>
            <consortium name="EnsemblProtists"/>
        </authorList>
    </citation>
    <scope>IDENTIFICATION</scope>
</reference>
<evidence type="ECO:0000313" key="5">
    <source>
        <dbReference type="Proteomes" id="UP000011087"/>
    </source>
</evidence>
<dbReference type="PROSITE" id="PS51059">
    <property type="entry name" value="PARP_CATALYTIC"/>
    <property type="match status" value="1"/>
</dbReference>
<sequence length="162" mass="18619">MESRRSRPKTKVSTWRDWMKRELLQDKTSNEVFLFHGTRQNVVDAILSCGLDERVCSMGGLFGAGIYLAENSSKSDEYCVPDARGICSMFLVRAVLGMPYEAEHPMPNTRLPPASADSRPHDSVIGVTRSTHPSAFLHKYREFIVYDRRQTYPEFLIEFRRV</sequence>
<dbReference type="InterPro" id="IPR012317">
    <property type="entry name" value="Poly(ADP-ribose)pol_cat_dom"/>
</dbReference>
<evidence type="ECO:0000313" key="3">
    <source>
        <dbReference type="EMBL" id="EKX46640.1"/>
    </source>
</evidence>
<dbReference type="GO" id="GO:0005634">
    <property type="term" value="C:nucleus"/>
    <property type="evidence" value="ECO:0007669"/>
    <property type="project" value="TreeGrafter"/>
</dbReference>
<dbReference type="OrthoDB" id="411019at2759"/>
<dbReference type="EnsemblProtists" id="EKX46640">
    <property type="protein sequence ID" value="EKX46640"/>
    <property type="gene ID" value="GUITHDRAFT_152279"/>
</dbReference>